<evidence type="ECO:0000256" key="1">
    <source>
        <dbReference type="ARBA" id="ARBA00010790"/>
    </source>
</evidence>
<evidence type="ECO:0000256" key="2">
    <source>
        <dbReference type="SAM" id="SignalP"/>
    </source>
</evidence>
<name>A0A132B6U4_MOLSC</name>
<comment type="similarity">
    <text evidence="1">Belongs to the GMC oxidoreductase family.</text>
</comment>
<proteinExistence type="inferred from homology"/>
<dbReference type="Pfam" id="PF00732">
    <property type="entry name" value="GMC_oxred_N"/>
    <property type="match status" value="1"/>
</dbReference>
<feature type="chain" id="PRO_5007287909" evidence="2">
    <location>
        <begin position="22"/>
        <end position="647"/>
    </location>
</feature>
<sequence length="647" mass="69345">MKSLWPSLALLFVLIATKVIASNDTYDYIVVGSGPGGGTLAANLAKAGQSVLLLEAGDDQGENPDELIAGWALLADGDPLMRWDFFVKYHSNETLNDEYKHLTWRTTDGQFYVGLDPPAGAVKLGVYYPRAGTLGGCSTHNALIAALPSNSDWEYIANLTGDQSWTPENMRQHFIQLENDHVVPVGTPGHGFSGFLDISVNTAEFLQNQSNAVEVFKATASVIGENPANIFDLLTNGTDLNNDDPNRDQQLGWFGLPSHRDLLGRRVSARNAVFDVLNATNAGGSKKYPLTLSVHSLATKVLFDTSQDIPRAIGVEYLLGESMYSADPRYNASNSGITKQAFARKEVIVSGGSFNSPQLLKLSGIGPKSELQNLSIAVIVDLPGVGSNLEDNYEMGVAASASKNFTSIGPVCTFGAPGDPCLPLWYEGKGPYTQTGLGALMLKTSHAARDERDLFVFPLPGGVFRGYWPQQTVNVVPSDPPSSFDFSMVKMHGNGRLGTVELASNNPRDTPLINFRFFEGPGADADLEALSEGVDFGRKVFASMAANGSDLAPFTEISPCTGTTECDVKSYIISQAWSHHATSSCSIGADGDPMAVLDSKFRVRGTKGLRVVDASAHPRTPGGFPVLPTFMLGMKASDAILEDAESW</sequence>
<accession>A0A132B6U4</accession>
<dbReference type="PROSITE" id="PS00624">
    <property type="entry name" value="GMC_OXRED_2"/>
    <property type="match status" value="1"/>
</dbReference>
<dbReference type="AlphaFoldDB" id="A0A132B6U4"/>
<dbReference type="InterPro" id="IPR012132">
    <property type="entry name" value="GMC_OxRdtase"/>
</dbReference>
<dbReference type="InterPro" id="IPR000172">
    <property type="entry name" value="GMC_OxRdtase_N"/>
</dbReference>
<dbReference type="PANTHER" id="PTHR11552">
    <property type="entry name" value="GLUCOSE-METHANOL-CHOLINE GMC OXIDOREDUCTASE"/>
    <property type="match status" value="1"/>
</dbReference>
<dbReference type="GeneID" id="28816633"/>
<keyword evidence="2" id="KW-0732">Signal</keyword>
<organism evidence="4 5">
    <name type="scientific">Mollisia scopiformis</name>
    <name type="common">Conifer needle endophyte fungus</name>
    <name type="synonym">Phialocephala scopiformis</name>
    <dbReference type="NCBI Taxonomy" id="149040"/>
    <lineage>
        <taxon>Eukaryota</taxon>
        <taxon>Fungi</taxon>
        <taxon>Dikarya</taxon>
        <taxon>Ascomycota</taxon>
        <taxon>Pezizomycotina</taxon>
        <taxon>Leotiomycetes</taxon>
        <taxon>Helotiales</taxon>
        <taxon>Mollisiaceae</taxon>
        <taxon>Mollisia</taxon>
    </lineage>
</organism>
<dbReference type="STRING" id="149040.A0A132B6U4"/>
<dbReference type="PANTHER" id="PTHR11552:SF80">
    <property type="entry name" value="GMC OXIDOREDUCTASE"/>
    <property type="match status" value="1"/>
</dbReference>
<dbReference type="Proteomes" id="UP000070700">
    <property type="component" value="Unassembled WGS sequence"/>
</dbReference>
<dbReference type="SUPFAM" id="SSF54373">
    <property type="entry name" value="FAD-linked reductases, C-terminal domain"/>
    <property type="match status" value="1"/>
</dbReference>
<dbReference type="SUPFAM" id="SSF51905">
    <property type="entry name" value="FAD/NAD(P)-binding domain"/>
    <property type="match status" value="1"/>
</dbReference>
<dbReference type="Gene3D" id="3.30.560.10">
    <property type="entry name" value="Glucose Oxidase, domain 3"/>
    <property type="match status" value="1"/>
</dbReference>
<reference evidence="4 5" key="1">
    <citation type="submission" date="2015-10" db="EMBL/GenBank/DDBJ databases">
        <title>Full genome of DAOMC 229536 Phialocephala scopiformis, a fungal endophyte of spruce producing the potent anti-insectan compound rugulosin.</title>
        <authorList>
            <consortium name="DOE Joint Genome Institute"/>
            <person name="Walker A.K."/>
            <person name="Frasz S.L."/>
            <person name="Seifert K.A."/>
            <person name="Miller J.D."/>
            <person name="Mondo S.J."/>
            <person name="Labutti K."/>
            <person name="Lipzen A."/>
            <person name="Dockter R."/>
            <person name="Kennedy M."/>
            <person name="Grigoriev I.V."/>
            <person name="Spatafora J.W."/>
        </authorList>
    </citation>
    <scope>NUCLEOTIDE SEQUENCE [LARGE SCALE GENOMIC DNA]</scope>
    <source>
        <strain evidence="4 5">CBS 120377</strain>
    </source>
</reference>
<gene>
    <name evidence="4" type="ORF">LY89DRAFT_349182</name>
</gene>
<dbReference type="EMBL" id="KQ947437">
    <property type="protein sequence ID" value="KUJ08061.1"/>
    <property type="molecule type" value="Genomic_DNA"/>
</dbReference>
<feature type="signal peptide" evidence="2">
    <location>
        <begin position="1"/>
        <end position="21"/>
    </location>
</feature>
<dbReference type="Pfam" id="PF13450">
    <property type="entry name" value="NAD_binding_8"/>
    <property type="match status" value="1"/>
</dbReference>
<evidence type="ECO:0000313" key="5">
    <source>
        <dbReference type="Proteomes" id="UP000070700"/>
    </source>
</evidence>
<dbReference type="InterPro" id="IPR007867">
    <property type="entry name" value="GMC_OxRtase_C"/>
</dbReference>
<dbReference type="InterPro" id="IPR036188">
    <property type="entry name" value="FAD/NAD-bd_sf"/>
</dbReference>
<evidence type="ECO:0000259" key="3">
    <source>
        <dbReference type="PROSITE" id="PS00624"/>
    </source>
</evidence>
<dbReference type="PIRSF" id="PIRSF000137">
    <property type="entry name" value="Alcohol_oxidase"/>
    <property type="match status" value="1"/>
</dbReference>
<dbReference type="Gene3D" id="3.50.50.60">
    <property type="entry name" value="FAD/NAD(P)-binding domain"/>
    <property type="match status" value="1"/>
</dbReference>
<dbReference type="OrthoDB" id="269227at2759"/>
<dbReference type="RefSeq" id="XP_018062416.1">
    <property type="nucleotide sequence ID" value="XM_018206907.1"/>
</dbReference>
<dbReference type="GO" id="GO:0050660">
    <property type="term" value="F:flavin adenine dinucleotide binding"/>
    <property type="evidence" value="ECO:0007669"/>
    <property type="project" value="InterPro"/>
</dbReference>
<feature type="domain" description="Glucose-methanol-choline oxidoreductase N-terminal" evidence="3">
    <location>
        <begin position="352"/>
        <end position="366"/>
    </location>
</feature>
<evidence type="ECO:0000313" key="4">
    <source>
        <dbReference type="EMBL" id="KUJ08061.1"/>
    </source>
</evidence>
<dbReference type="GO" id="GO:0016614">
    <property type="term" value="F:oxidoreductase activity, acting on CH-OH group of donors"/>
    <property type="evidence" value="ECO:0007669"/>
    <property type="project" value="InterPro"/>
</dbReference>
<keyword evidence="5" id="KW-1185">Reference proteome</keyword>
<dbReference type="KEGG" id="psco:LY89DRAFT_349182"/>
<protein>
    <submittedName>
        <fullName evidence="4">GMC oxidoreductase</fullName>
    </submittedName>
</protein>
<dbReference type="Pfam" id="PF05199">
    <property type="entry name" value="GMC_oxred_C"/>
    <property type="match status" value="1"/>
</dbReference>
<dbReference type="InParanoid" id="A0A132B6U4"/>